<name>A0A836HQP4_LEIEN</name>
<keyword evidence="5" id="KW-1185">Reference proteome</keyword>
<dbReference type="AlphaFoldDB" id="A0A836HQP4"/>
<reference evidence="4 5" key="1">
    <citation type="submission" date="2021-02" db="EMBL/GenBank/DDBJ databases">
        <title>Leishmania (Mundinia) enrietti genome sequencing and assembly.</title>
        <authorList>
            <person name="Almutairi H."/>
            <person name="Gatherer D."/>
        </authorList>
    </citation>
    <scope>NUCLEOTIDE SEQUENCE [LARGE SCALE GENOMIC DNA]</scope>
    <source>
        <strain evidence="4">CUR178</strain>
    </source>
</reference>
<organism evidence="4 5">
    <name type="scientific">Leishmania enriettii</name>
    <dbReference type="NCBI Taxonomy" id="5663"/>
    <lineage>
        <taxon>Eukaryota</taxon>
        <taxon>Discoba</taxon>
        <taxon>Euglenozoa</taxon>
        <taxon>Kinetoplastea</taxon>
        <taxon>Metakinetoplastina</taxon>
        <taxon>Trypanosomatida</taxon>
        <taxon>Trypanosomatidae</taxon>
        <taxon>Leishmaniinae</taxon>
        <taxon>Leishmania</taxon>
    </lineage>
</organism>
<keyword evidence="2" id="KW-0472">Membrane</keyword>
<sequence>MHGRVACAFRAVHLVFPSPCALSLHPPPLPSSPHPLIILTDTRTSPVCAHFHTFMYEIAAALEHVHLYSPKGPRNSHSAPMLARLNLNRIVAPSAGFLLGKARPTLTVPAHQPLRCARRQCSTRTESKAAAESEQQATSAAGGAAEAKVASQHPVSHGPQRKDWRTHKEVVYVKGVAVKGSLFKLPLAEQFIICLVFSIAGSAAVYLVRPQIRYLCHHGFLGLTDEAGWKNGPWLYRLMYCLIMFPSYSLILFVVGGLFGRRVWFSFMIHKMWSRFLTRRASRRLEYLLDLQHY</sequence>
<feature type="transmembrane region" description="Helical" evidence="2">
    <location>
        <begin position="190"/>
        <end position="208"/>
    </location>
</feature>
<evidence type="ECO:0000259" key="3">
    <source>
        <dbReference type="Pfam" id="PF20584"/>
    </source>
</evidence>
<comment type="caution">
    <text evidence="4">The sequence shown here is derived from an EMBL/GenBank/DDBJ whole genome shotgun (WGS) entry which is preliminary data.</text>
</comment>
<dbReference type="EMBL" id="JAFHKP010000019">
    <property type="protein sequence ID" value="KAG5481180.1"/>
    <property type="molecule type" value="Genomic_DNA"/>
</dbReference>
<dbReference type="GeneID" id="94173592"/>
<evidence type="ECO:0000256" key="2">
    <source>
        <dbReference type="SAM" id="Phobius"/>
    </source>
</evidence>
<dbReference type="OrthoDB" id="270912at2759"/>
<proteinExistence type="predicted"/>
<feature type="transmembrane region" description="Helical" evidence="2">
    <location>
        <begin position="238"/>
        <end position="259"/>
    </location>
</feature>
<dbReference type="Pfam" id="PF20584">
    <property type="entry name" value="DUF6787"/>
    <property type="match status" value="1"/>
</dbReference>
<evidence type="ECO:0000256" key="1">
    <source>
        <dbReference type="SAM" id="MobiDB-lite"/>
    </source>
</evidence>
<evidence type="ECO:0000313" key="4">
    <source>
        <dbReference type="EMBL" id="KAG5481180.1"/>
    </source>
</evidence>
<feature type="region of interest" description="Disordered" evidence="1">
    <location>
        <begin position="125"/>
        <end position="161"/>
    </location>
</feature>
<evidence type="ECO:0000313" key="5">
    <source>
        <dbReference type="Proteomes" id="UP000674179"/>
    </source>
</evidence>
<protein>
    <recommendedName>
        <fullName evidence="3">DUF6787 domain-containing protein</fullName>
    </recommendedName>
</protein>
<feature type="domain" description="DUF6787" evidence="3">
    <location>
        <begin position="192"/>
        <end position="277"/>
    </location>
</feature>
<accession>A0A836HQP4</accession>
<gene>
    <name evidence="4" type="ORF">CUR178_06412</name>
</gene>
<dbReference type="Proteomes" id="UP000674179">
    <property type="component" value="Chromosome 19"/>
</dbReference>
<keyword evidence="2" id="KW-1133">Transmembrane helix</keyword>
<keyword evidence="2" id="KW-0812">Transmembrane</keyword>
<dbReference type="RefSeq" id="XP_067693677.1">
    <property type="nucleotide sequence ID" value="XM_067838082.1"/>
</dbReference>
<dbReference type="InterPro" id="IPR046714">
    <property type="entry name" value="DUF6787"/>
</dbReference>
<dbReference type="KEGG" id="lenr:94173592"/>
<feature type="compositionally biased region" description="Low complexity" evidence="1">
    <location>
        <begin position="132"/>
        <end position="147"/>
    </location>
</feature>